<feature type="chain" id="PRO_5031087742" description="Lipid/polyisoprenoid-binding YceI-like domain-containing protein" evidence="1">
    <location>
        <begin position="23"/>
        <end position="141"/>
    </location>
</feature>
<comment type="caution">
    <text evidence="3">The sequence shown here is derived from an EMBL/GenBank/DDBJ whole genome shotgun (WGS) entry which is preliminary data.</text>
</comment>
<organism evidence="3 4">
    <name type="scientific">Neptuniibacter caesariensis</name>
    <dbReference type="NCBI Taxonomy" id="207954"/>
    <lineage>
        <taxon>Bacteria</taxon>
        <taxon>Pseudomonadati</taxon>
        <taxon>Pseudomonadota</taxon>
        <taxon>Gammaproteobacteria</taxon>
        <taxon>Oceanospirillales</taxon>
        <taxon>Oceanospirillaceae</taxon>
        <taxon>Neptuniibacter</taxon>
    </lineage>
</organism>
<protein>
    <recommendedName>
        <fullName evidence="2">Lipid/polyisoprenoid-binding YceI-like domain-containing protein</fullName>
    </recommendedName>
</protein>
<dbReference type="InterPro" id="IPR036761">
    <property type="entry name" value="TTHA0802/YceI-like_sf"/>
</dbReference>
<feature type="signal peptide" evidence="1">
    <location>
        <begin position="1"/>
        <end position="22"/>
    </location>
</feature>
<reference evidence="3 4" key="1">
    <citation type="submission" date="2006-02" db="EMBL/GenBank/DDBJ databases">
        <authorList>
            <person name="Pinhassi J."/>
            <person name="Pedros-Alio C."/>
            <person name="Ferriera S."/>
            <person name="Johnson J."/>
            <person name="Kravitz S."/>
            <person name="Halpern A."/>
            <person name="Remington K."/>
            <person name="Beeson K."/>
            <person name="Tran B."/>
            <person name="Rogers Y.-H."/>
            <person name="Friedman R."/>
            <person name="Venter J.C."/>
        </authorList>
    </citation>
    <scope>NUCLEOTIDE SEQUENCE [LARGE SCALE GENOMIC DNA]</scope>
    <source>
        <strain evidence="3 4">MED92</strain>
    </source>
</reference>
<gene>
    <name evidence="3" type="ORF">MED92_08956</name>
</gene>
<dbReference type="Proteomes" id="UP000002171">
    <property type="component" value="Unassembled WGS sequence"/>
</dbReference>
<keyword evidence="1" id="KW-0732">Signal</keyword>
<dbReference type="Pfam" id="PF04264">
    <property type="entry name" value="YceI"/>
    <property type="match status" value="1"/>
</dbReference>
<proteinExistence type="predicted"/>
<dbReference type="RefSeq" id="WP_007019459.1">
    <property type="nucleotide sequence ID" value="NZ_CH724125.1"/>
</dbReference>
<dbReference type="Gene3D" id="2.40.128.110">
    <property type="entry name" value="Lipid/polyisoprenoid-binding, YceI-like"/>
    <property type="match status" value="1"/>
</dbReference>
<dbReference type="PANTHER" id="PTHR34406:SF1">
    <property type="entry name" value="PROTEIN YCEI"/>
    <property type="match status" value="1"/>
</dbReference>
<evidence type="ECO:0000313" key="4">
    <source>
        <dbReference type="Proteomes" id="UP000002171"/>
    </source>
</evidence>
<dbReference type="AlphaFoldDB" id="A0A7U8GRK5"/>
<name>A0A7U8GRK5_NEPCE</name>
<dbReference type="EMBL" id="AAOW01000017">
    <property type="protein sequence ID" value="EAR60446.1"/>
    <property type="molecule type" value="Genomic_DNA"/>
</dbReference>
<evidence type="ECO:0000256" key="1">
    <source>
        <dbReference type="SAM" id="SignalP"/>
    </source>
</evidence>
<dbReference type="SMART" id="SM00867">
    <property type="entry name" value="YceI"/>
    <property type="match status" value="1"/>
</dbReference>
<dbReference type="InterPro" id="IPR007372">
    <property type="entry name" value="Lipid/polyisoprenoid-bd_YceI"/>
</dbReference>
<accession>A0A7U8GRK5</accession>
<evidence type="ECO:0000313" key="3">
    <source>
        <dbReference type="EMBL" id="EAR60446.1"/>
    </source>
</evidence>
<evidence type="ECO:0000259" key="2">
    <source>
        <dbReference type="SMART" id="SM00867"/>
    </source>
</evidence>
<sequence>MKTKIVKGLALASLLTVSPLYAADYVIDTKGAHASIEFRISHLGTSWLTGRFNTFEGEFSYDAEKPEASSVKVDIDVTSFDSNHAERDKHIRSGDYLDVAKFPKASFESTSFTPDANGGGVMKGMLTLYGTSKEIAIQLRK</sequence>
<keyword evidence="4" id="KW-1185">Reference proteome</keyword>
<feature type="domain" description="Lipid/polyisoprenoid-binding YceI-like" evidence="2">
    <location>
        <begin position="24"/>
        <end position="141"/>
    </location>
</feature>
<dbReference type="SUPFAM" id="SSF101874">
    <property type="entry name" value="YceI-like"/>
    <property type="match status" value="1"/>
</dbReference>
<dbReference type="PANTHER" id="PTHR34406">
    <property type="entry name" value="PROTEIN YCEI"/>
    <property type="match status" value="1"/>
</dbReference>